<sequence>MNQLAEMKPIALVGCDKVRAVMLSEKLRSMGHVSATFDRGADFLVALGSGRKFSLLLLTLQDEGGWTGIVAMCKVLHVPVLLVVDEAQRHMPVDELVAVREEASKNHAIDFIVWPVSDLDLDWRIRTLVRRMEVSPAPPVRNIDLAFDRYRFLGPNRVVMNDDQEVRLKPREFELALLLFRNSGQLLERDWILSLLWGTGVTRKDSRVLDVCMSGIRRKLALSRENGFILHTVYGRGYELGRVLQPTHQPQRTGAFTSLRVEEAHIPAM</sequence>
<dbReference type="GO" id="GO:0000976">
    <property type="term" value="F:transcription cis-regulatory region binding"/>
    <property type="evidence" value="ECO:0007669"/>
    <property type="project" value="TreeGrafter"/>
</dbReference>
<dbReference type="GO" id="GO:0006355">
    <property type="term" value="P:regulation of DNA-templated transcription"/>
    <property type="evidence" value="ECO:0007669"/>
    <property type="project" value="InterPro"/>
</dbReference>
<dbReference type="InterPro" id="IPR036388">
    <property type="entry name" value="WH-like_DNA-bd_sf"/>
</dbReference>
<dbReference type="SUPFAM" id="SSF52172">
    <property type="entry name" value="CheY-like"/>
    <property type="match status" value="1"/>
</dbReference>
<dbReference type="PANTHER" id="PTHR48111">
    <property type="entry name" value="REGULATOR OF RPOS"/>
    <property type="match status" value="1"/>
</dbReference>
<dbReference type="GO" id="GO:0005829">
    <property type="term" value="C:cytosol"/>
    <property type="evidence" value="ECO:0007669"/>
    <property type="project" value="TreeGrafter"/>
</dbReference>
<evidence type="ECO:0000256" key="4">
    <source>
        <dbReference type="ARBA" id="ARBA00023125"/>
    </source>
</evidence>
<organism evidence="8 9">
    <name type="scientific">Variovorax paradoxus</name>
    <dbReference type="NCBI Taxonomy" id="34073"/>
    <lineage>
        <taxon>Bacteria</taxon>
        <taxon>Pseudomonadati</taxon>
        <taxon>Pseudomonadota</taxon>
        <taxon>Betaproteobacteria</taxon>
        <taxon>Burkholderiales</taxon>
        <taxon>Comamonadaceae</taxon>
        <taxon>Variovorax</taxon>
    </lineage>
</organism>
<evidence type="ECO:0000256" key="6">
    <source>
        <dbReference type="PROSITE-ProRule" id="PRU01091"/>
    </source>
</evidence>
<evidence type="ECO:0000256" key="2">
    <source>
        <dbReference type="ARBA" id="ARBA00023012"/>
    </source>
</evidence>
<evidence type="ECO:0000256" key="5">
    <source>
        <dbReference type="ARBA" id="ARBA00023163"/>
    </source>
</evidence>
<gene>
    <name evidence="8" type="ORF">A3K87_00760</name>
</gene>
<evidence type="ECO:0000256" key="1">
    <source>
        <dbReference type="ARBA" id="ARBA00022553"/>
    </source>
</evidence>
<feature type="domain" description="OmpR/PhoB-type" evidence="7">
    <location>
        <begin position="142"/>
        <end position="242"/>
    </location>
</feature>
<evidence type="ECO:0000259" key="7">
    <source>
        <dbReference type="PROSITE" id="PS51755"/>
    </source>
</evidence>
<dbReference type="GO" id="GO:0000156">
    <property type="term" value="F:phosphorelay response regulator activity"/>
    <property type="evidence" value="ECO:0007669"/>
    <property type="project" value="TreeGrafter"/>
</dbReference>
<comment type="caution">
    <text evidence="8">The sequence shown here is derived from an EMBL/GenBank/DDBJ whole genome shotgun (WGS) entry which is preliminary data.</text>
</comment>
<evidence type="ECO:0000313" key="9">
    <source>
        <dbReference type="Proteomes" id="UP000077852"/>
    </source>
</evidence>
<dbReference type="GO" id="GO:0032993">
    <property type="term" value="C:protein-DNA complex"/>
    <property type="evidence" value="ECO:0007669"/>
    <property type="project" value="TreeGrafter"/>
</dbReference>
<dbReference type="InterPro" id="IPR001867">
    <property type="entry name" value="OmpR/PhoB-type_DNA-bd"/>
</dbReference>
<dbReference type="SUPFAM" id="SSF46894">
    <property type="entry name" value="C-terminal effector domain of the bipartite response regulators"/>
    <property type="match status" value="1"/>
</dbReference>
<dbReference type="SMART" id="SM00862">
    <property type="entry name" value="Trans_reg_C"/>
    <property type="match status" value="1"/>
</dbReference>
<feature type="DNA-binding region" description="OmpR/PhoB-type" evidence="6">
    <location>
        <begin position="142"/>
        <end position="242"/>
    </location>
</feature>
<evidence type="ECO:0000256" key="3">
    <source>
        <dbReference type="ARBA" id="ARBA00023015"/>
    </source>
</evidence>
<accession>A0AA91DQS8</accession>
<keyword evidence="4 6" id="KW-0238">DNA-binding</keyword>
<dbReference type="Pfam" id="PF00486">
    <property type="entry name" value="Trans_reg_C"/>
    <property type="match status" value="1"/>
</dbReference>
<proteinExistence type="predicted"/>
<dbReference type="Proteomes" id="UP000077852">
    <property type="component" value="Unassembled WGS sequence"/>
</dbReference>
<dbReference type="EMBL" id="LVHG01000029">
    <property type="protein sequence ID" value="OAK65837.1"/>
    <property type="molecule type" value="Genomic_DNA"/>
</dbReference>
<dbReference type="InterPro" id="IPR039420">
    <property type="entry name" value="WalR-like"/>
</dbReference>
<dbReference type="Gene3D" id="1.10.10.10">
    <property type="entry name" value="Winged helix-like DNA-binding domain superfamily/Winged helix DNA-binding domain"/>
    <property type="match status" value="1"/>
</dbReference>
<dbReference type="CDD" id="cd00383">
    <property type="entry name" value="trans_reg_C"/>
    <property type="match status" value="1"/>
</dbReference>
<reference evidence="8 9" key="1">
    <citation type="submission" date="2016-03" db="EMBL/GenBank/DDBJ databases">
        <title>Genome sequence of Variovorax paradoxus KB5.</title>
        <authorList>
            <person name="Jeong H."/>
            <person name="Hong C.E."/>
            <person name="Jo S.H."/>
            <person name="Park J.M."/>
        </authorList>
    </citation>
    <scope>NUCLEOTIDE SEQUENCE [LARGE SCALE GENOMIC DNA]</scope>
    <source>
        <strain evidence="8 9">KB5</strain>
    </source>
</reference>
<dbReference type="PROSITE" id="PS51755">
    <property type="entry name" value="OMPR_PHOB"/>
    <property type="match status" value="1"/>
</dbReference>
<dbReference type="RefSeq" id="WP_081266885.1">
    <property type="nucleotide sequence ID" value="NZ_LVHG01000029.1"/>
</dbReference>
<dbReference type="InterPro" id="IPR016032">
    <property type="entry name" value="Sig_transdc_resp-reg_C-effctor"/>
</dbReference>
<keyword evidence="2" id="KW-0902">Two-component regulatory system</keyword>
<keyword evidence="3" id="KW-0805">Transcription regulation</keyword>
<protein>
    <recommendedName>
        <fullName evidence="7">OmpR/PhoB-type domain-containing protein</fullName>
    </recommendedName>
</protein>
<dbReference type="InterPro" id="IPR011006">
    <property type="entry name" value="CheY-like_superfamily"/>
</dbReference>
<keyword evidence="5" id="KW-0804">Transcription</keyword>
<name>A0AA91DQS8_VARPD</name>
<dbReference type="PANTHER" id="PTHR48111:SF1">
    <property type="entry name" value="TWO-COMPONENT RESPONSE REGULATOR ORR33"/>
    <property type="match status" value="1"/>
</dbReference>
<dbReference type="AlphaFoldDB" id="A0AA91DQS8"/>
<keyword evidence="1" id="KW-0597">Phosphoprotein</keyword>
<evidence type="ECO:0000313" key="8">
    <source>
        <dbReference type="EMBL" id="OAK65837.1"/>
    </source>
</evidence>